<gene>
    <name evidence="1" type="ORF">K8V85_06590</name>
</gene>
<feature type="non-terminal residue" evidence="1">
    <location>
        <position position="1"/>
    </location>
</feature>
<reference evidence="1" key="2">
    <citation type="submission" date="2021-09" db="EMBL/GenBank/DDBJ databases">
        <authorList>
            <person name="Gilroy R."/>
        </authorList>
    </citation>
    <scope>NUCLEOTIDE SEQUENCE</scope>
    <source>
        <strain evidence="1">CHK149-3286</strain>
    </source>
</reference>
<dbReference type="RefSeq" id="WP_278675300.1">
    <property type="nucleotide sequence ID" value="NZ_DYVT01000071.1"/>
</dbReference>
<organism evidence="1 2">
    <name type="scientific">Staphylococcus kloosii</name>
    <dbReference type="NCBI Taxonomy" id="29384"/>
    <lineage>
        <taxon>Bacteria</taxon>
        <taxon>Bacillati</taxon>
        <taxon>Bacillota</taxon>
        <taxon>Bacilli</taxon>
        <taxon>Bacillales</taxon>
        <taxon>Staphylococcaceae</taxon>
        <taxon>Staphylococcus</taxon>
    </lineage>
</organism>
<proteinExistence type="predicted"/>
<dbReference type="Proteomes" id="UP000706163">
    <property type="component" value="Unassembled WGS sequence"/>
</dbReference>
<evidence type="ECO:0000313" key="1">
    <source>
        <dbReference type="EMBL" id="HJF67962.1"/>
    </source>
</evidence>
<dbReference type="AlphaFoldDB" id="A0A921GY41"/>
<accession>A0A921GY41</accession>
<reference evidence="1" key="1">
    <citation type="journal article" date="2021" name="PeerJ">
        <title>Extensive microbial diversity within the chicken gut microbiome revealed by metagenomics and culture.</title>
        <authorList>
            <person name="Gilroy R."/>
            <person name="Ravi A."/>
            <person name="Getino M."/>
            <person name="Pursley I."/>
            <person name="Horton D.L."/>
            <person name="Alikhan N.F."/>
            <person name="Baker D."/>
            <person name="Gharbi K."/>
            <person name="Hall N."/>
            <person name="Watson M."/>
            <person name="Adriaenssens E.M."/>
            <person name="Foster-Nyarko E."/>
            <person name="Jarju S."/>
            <person name="Secka A."/>
            <person name="Antonio M."/>
            <person name="Oren A."/>
            <person name="Chaudhuri R.R."/>
            <person name="La Ragione R."/>
            <person name="Hildebrand F."/>
            <person name="Pallen M.J."/>
        </authorList>
    </citation>
    <scope>NUCLEOTIDE SEQUENCE</scope>
    <source>
        <strain evidence="1">CHK149-3286</strain>
    </source>
</reference>
<name>A0A921GY41_9STAP</name>
<sequence>MYGVNILLPKNEVYSQIKNETNEVILYLAECEEQTPRTHRIYEMKDKISTMARVERNYYNVTDVVLHVRDDMSELPDGDVYFNIKGEYARRRKS</sequence>
<comment type="caution">
    <text evidence="1">The sequence shown here is derived from an EMBL/GenBank/DDBJ whole genome shotgun (WGS) entry which is preliminary data.</text>
</comment>
<dbReference type="EMBL" id="DYVT01000071">
    <property type="protein sequence ID" value="HJF67962.1"/>
    <property type="molecule type" value="Genomic_DNA"/>
</dbReference>
<protein>
    <submittedName>
        <fullName evidence="1">Uncharacterized protein</fullName>
    </submittedName>
</protein>
<evidence type="ECO:0000313" key="2">
    <source>
        <dbReference type="Proteomes" id="UP000706163"/>
    </source>
</evidence>